<dbReference type="Proteomes" id="UP000473574">
    <property type="component" value="Unassembled WGS sequence"/>
</dbReference>
<gene>
    <name evidence="1" type="ORF">D0962_09580</name>
</gene>
<evidence type="ECO:0000313" key="1">
    <source>
        <dbReference type="EMBL" id="NEZ63028.1"/>
    </source>
</evidence>
<proteinExistence type="predicted"/>
<evidence type="ECO:0000313" key="2">
    <source>
        <dbReference type="Proteomes" id="UP000473574"/>
    </source>
</evidence>
<comment type="caution">
    <text evidence="1">The sequence shown here is derived from an EMBL/GenBank/DDBJ whole genome shotgun (WGS) entry which is preliminary data.</text>
</comment>
<protein>
    <submittedName>
        <fullName evidence="1">Uncharacterized protein</fullName>
    </submittedName>
</protein>
<accession>A0A6M0S3N4</accession>
<reference evidence="1 2" key="1">
    <citation type="journal article" date="2020" name="Microb. Ecol.">
        <title>Ecogenomics of the Marine Benthic Filamentous Cyanobacterium Adonisia.</title>
        <authorList>
            <person name="Walter J.M."/>
            <person name="Coutinho F.H."/>
            <person name="Leomil L."/>
            <person name="Hargreaves P.I."/>
            <person name="Campeao M.E."/>
            <person name="Vieira V.V."/>
            <person name="Silva B.S."/>
            <person name="Fistarol G.O."/>
            <person name="Salomon P.S."/>
            <person name="Sawabe T."/>
            <person name="Mino S."/>
            <person name="Hosokawa M."/>
            <person name="Miyashita H."/>
            <person name="Maruyama F."/>
            <person name="van Verk M.C."/>
            <person name="Dutilh B.E."/>
            <person name="Thompson C.C."/>
            <person name="Thompson F.L."/>
        </authorList>
    </citation>
    <scope>NUCLEOTIDE SEQUENCE [LARGE SCALE GENOMIC DNA]</scope>
    <source>
        <strain evidence="1 2">CCMR0082</strain>
    </source>
</reference>
<organism evidence="1 2">
    <name type="scientific">Adonisia turfae CCMR0082</name>
    <dbReference type="NCBI Taxonomy" id="2304604"/>
    <lineage>
        <taxon>Bacteria</taxon>
        <taxon>Bacillati</taxon>
        <taxon>Cyanobacteriota</taxon>
        <taxon>Adonisia</taxon>
        <taxon>Adonisia turfae</taxon>
    </lineage>
</organism>
<dbReference type="EMBL" id="QZCE01000002">
    <property type="protein sequence ID" value="NEZ63028.1"/>
    <property type="molecule type" value="Genomic_DNA"/>
</dbReference>
<dbReference type="AlphaFoldDB" id="A0A6M0S3N4"/>
<name>A0A6M0S3N4_9CYAN</name>
<sequence>MYLLHSISLRPYDQPYSYGRRAQAVTYLPHQSQLAACESLFELTCYAHDLQGAYPHVFSHLQIEGSAVAQKQGVVFNLKSRYG</sequence>